<dbReference type="PRINTS" id="PR00081">
    <property type="entry name" value="GDHRDH"/>
</dbReference>
<dbReference type="SUPFAM" id="SSF51735">
    <property type="entry name" value="NAD(P)-binding Rossmann-fold domains"/>
    <property type="match status" value="1"/>
</dbReference>
<dbReference type="PANTHER" id="PTHR43157:SF31">
    <property type="entry name" value="PHOSPHATIDYLINOSITOL-GLYCAN BIOSYNTHESIS CLASS F PROTEIN"/>
    <property type="match status" value="1"/>
</dbReference>
<name>A0AAV2T3W2_CALDB</name>
<evidence type="ECO:0000313" key="3">
    <source>
        <dbReference type="Proteomes" id="UP001497525"/>
    </source>
</evidence>
<sequence>MATAVDHIKEVKGWWNKVCIIQKRLEGKLAIVTGANSGIGAATTAELARRGCKVIMACRSMERAEAAKKEIVTKYGSSNPDCVKVDVADESVISSLSAVTEDQLIIEQLDLSSLQSVRDFAKRINSTYPKLDFLINNAGATHAEYETTVDGLEATIGTNHLGPFLLTELLLPLLRNAAPSRIIIVSSKGHLMGQLNKPDLQIPKDHYGALSAYDQSKLCNAMHACELSRRLEGSGVVAVSLHPGLVNTPIFDKNTSFLIKVASTLLRPAMIDAWHGAQTTMYTVLTEHLKPGAYYSDCAEASPKGVVHDKCELEWLWNKSCELVGLDASTSN</sequence>
<evidence type="ECO:0000313" key="2">
    <source>
        <dbReference type="EMBL" id="CAL5131526.1"/>
    </source>
</evidence>
<reference evidence="2" key="1">
    <citation type="submission" date="2024-06" db="EMBL/GenBank/DDBJ databases">
        <authorList>
            <person name="Liu X."/>
            <person name="Lenzi L."/>
            <person name="Haldenby T S."/>
            <person name="Uol C."/>
        </authorList>
    </citation>
    <scope>NUCLEOTIDE SEQUENCE</scope>
</reference>
<dbReference type="Gene3D" id="3.40.50.720">
    <property type="entry name" value="NAD(P)-binding Rossmann-like Domain"/>
    <property type="match status" value="1"/>
</dbReference>
<dbReference type="GO" id="GO:0016491">
    <property type="term" value="F:oxidoreductase activity"/>
    <property type="evidence" value="ECO:0007669"/>
    <property type="project" value="UniProtKB-KW"/>
</dbReference>
<dbReference type="EMBL" id="CAXLJL010000099">
    <property type="protein sequence ID" value="CAL5131526.1"/>
    <property type="molecule type" value="Genomic_DNA"/>
</dbReference>
<dbReference type="InterPro" id="IPR036291">
    <property type="entry name" value="NAD(P)-bd_dom_sf"/>
</dbReference>
<keyword evidence="1" id="KW-0560">Oxidoreductase</keyword>
<comment type="caution">
    <text evidence="2">The sequence shown here is derived from an EMBL/GenBank/DDBJ whole genome shotgun (WGS) entry which is preliminary data.</text>
</comment>
<dbReference type="Pfam" id="PF00106">
    <property type="entry name" value="adh_short"/>
    <property type="match status" value="1"/>
</dbReference>
<evidence type="ECO:0008006" key="4">
    <source>
        <dbReference type="Google" id="ProtNLM"/>
    </source>
</evidence>
<dbReference type="AlphaFoldDB" id="A0AAV2T3W2"/>
<proteinExistence type="predicted"/>
<gene>
    <name evidence="2" type="ORF">CDAUBV1_LOCUS3944</name>
</gene>
<dbReference type="CDD" id="cd05327">
    <property type="entry name" value="retinol-DH_like_SDR_c_like"/>
    <property type="match status" value="1"/>
</dbReference>
<evidence type="ECO:0000256" key="1">
    <source>
        <dbReference type="ARBA" id="ARBA00023002"/>
    </source>
</evidence>
<dbReference type="Proteomes" id="UP001497525">
    <property type="component" value="Unassembled WGS sequence"/>
</dbReference>
<protein>
    <recommendedName>
        <fullName evidence="4">Retinol dehydrogenase 11</fullName>
    </recommendedName>
</protein>
<organism evidence="2 3">
    <name type="scientific">Calicophoron daubneyi</name>
    <name type="common">Rumen fluke</name>
    <name type="synonym">Paramphistomum daubneyi</name>
    <dbReference type="NCBI Taxonomy" id="300641"/>
    <lineage>
        <taxon>Eukaryota</taxon>
        <taxon>Metazoa</taxon>
        <taxon>Spiralia</taxon>
        <taxon>Lophotrochozoa</taxon>
        <taxon>Platyhelminthes</taxon>
        <taxon>Trematoda</taxon>
        <taxon>Digenea</taxon>
        <taxon>Plagiorchiida</taxon>
        <taxon>Pronocephalata</taxon>
        <taxon>Paramphistomoidea</taxon>
        <taxon>Paramphistomidae</taxon>
        <taxon>Calicophoron</taxon>
    </lineage>
</organism>
<dbReference type="PANTHER" id="PTHR43157">
    <property type="entry name" value="PHOSPHATIDYLINOSITOL-GLYCAN BIOSYNTHESIS CLASS F PROTEIN-RELATED"/>
    <property type="match status" value="1"/>
</dbReference>
<dbReference type="InterPro" id="IPR002347">
    <property type="entry name" value="SDR_fam"/>
</dbReference>
<accession>A0AAV2T3W2</accession>